<gene>
    <name evidence="1" type="ORF">LIER_25063</name>
</gene>
<name>A0AAV3R4L8_LITER</name>
<evidence type="ECO:0000313" key="2">
    <source>
        <dbReference type="Proteomes" id="UP001454036"/>
    </source>
</evidence>
<keyword evidence="2" id="KW-1185">Reference proteome</keyword>
<accession>A0AAV3R4L8</accession>
<dbReference type="EMBL" id="BAABME010007443">
    <property type="protein sequence ID" value="GAA0170903.1"/>
    <property type="molecule type" value="Genomic_DNA"/>
</dbReference>
<protein>
    <submittedName>
        <fullName evidence="1">Uncharacterized protein</fullName>
    </submittedName>
</protein>
<comment type="caution">
    <text evidence="1">The sequence shown here is derived from an EMBL/GenBank/DDBJ whole genome shotgun (WGS) entry which is preliminary data.</text>
</comment>
<organism evidence="1 2">
    <name type="scientific">Lithospermum erythrorhizon</name>
    <name type="common">Purple gromwell</name>
    <name type="synonym">Lithospermum officinale var. erythrorhizon</name>
    <dbReference type="NCBI Taxonomy" id="34254"/>
    <lineage>
        <taxon>Eukaryota</taxon>
        <taxon>Viridiplantae</taxon>
        <taxon>Streptophyta</taxon>
        <taxon>Embryophyta</taxon>
        <taxon>Tracheophyta</taxon>
        <taxon>Spermatophyta</taxon>
        <taxon>Magnoliopsida</taxon>
        <taxon>eudicotyledons</taxon>
        <taxon>Gunneridae</taxon>
        <taxon>Pentapetalae</taxon>
        <taxon>asterids</taxon>
        <taxon>lamiids</taxon>
        <taxon>Boraginales</taxon>
        <taxon>Boraginaceae</taxon>
        <taxon>Boraginoideae</taxon>
        <taxon>Lithospermeae</taxon>
        <taxon>Lithospermum</taxon>
    </lineage>
</organism>
<dbReference type="Proteomes" id="UP001454036">
    <property type="component" value="Unassembled WGS sequence"/>
</dbReference>
<proteinExistence type="predicted"/>
<dbReference type="AlphaFoldDB" id="A0AAV3R4L8"/>
<evidence type="ECO:0000313" key="1">
    <source>
        <dbReference type="EMBL" id="GAA0170903.1"/>
    </source>
</evidence>
<reference evidence="1 2" key="1">
    <citation type="submission" date="2024-01" db="EMBL/GenBank/DDBJ databases">
        <title>The complete chloroplast genome sequence of Lithospermum erythrorhizon: insights into the phylogenetic relationship among Boraginaceae species and the maternal lineages of purple gromwells.</title>
        <authorList>
            <person name="Okada T."/>
            <person name="Watanabe K."/>
        </authorList>
    </citation>
    <scope>NUCLEOTIDE SEQUENCE [LARGE SCALE GENOMIC DNA]</scope>
</reference>
<sequence>MLLGRPWIRSSNVVPSTLHQCLKYCKDGLERMIKDDENPSTIEESHFADAKYYQRKKTKEEVIKALEGLILPLTQVKKVASTPLKGSVTPVQWSKIEHRMLNPKADDLLVKTGSDLVKDVGMAKLPPEVTESKMHGLNKTRRTL</sequence>